<evidence type="ECO:0000259" key="9">
    <source>
        <dbReference type="Pfam" id="PF02770"/>
    </source>
</evidence>
<keyword evidence="4 7" id="KW-0274">FAD</keyword>
<dbReference type="FunFam" id="2.40.110.10:FF:000002">
    <property type="entry name" value="Acyl-CoA dehydrogenase fadE12"/>
    <property type="match status" value="1"/>
</dbReference>
<comment type="caution">
    <text evidence="11">The sequence shown here is derived from an EMBL/GenBank/DDBJ whole genome shotgun (WGS) entry which is preliminary data.</text>
</comment>
<dbReference type="Gene3D" id="1.10.540.10">
    <property type="entry name" value="Acyl-CoA dehydrogenase/oxidase, N-terminal domain"/>
    <property type="match status" value="1"/>
</dbReference>
<evidence type="ECO:0000256" key="4">
    <source>
        <dbReference type="ARBA" id="ARBA00022827"/>
    </source>
</evidence>
<name>A0A3S3PD84_9ACAR</name>
<feature type="domain" description="Acyl-CoA oxidase/dehydrogenase middle" evidence="9">
    <location>
        <begin position="170"/>
        <end position="265"/>
    </location>
</feature>
<dbReference type="PANTHER" id="PTHR48083">
    <property type="entry name" value="MEDIUM-CHAIN SPECIFIC ACYL-COA DEHYDROGENASE, MITOCHONDRIAL-RELATED"/>
    <property type="match status" value="1"/>
</dbReference>
<dbReference type="Pfam" id="PF02770">
    <property type="entry name" value="Acyl-CoA_dh_M"/>
    <property type="match status" value="1"/>
</dbReference>
<dbReference type="GO" id="GO:0003995">
    <property type="term" value="F:acyl-CoA dehydrogenase activity"/>
    <property type="evidence" value="ECO:0007669"/>
    <property type="project" value="InterPro"/>
</dbReference>
<evidence type="ECO:0000313" key="12">
    <source>
        <dbReference type="Proteomes" id="UP000285301"/>
    </source>
</evidence>
<evidence type="ECO:0000256" key="6">
    <source>
        <dbReference type="ARBA" id="ARBA00049552"/>
    </source>
</evidence>
<dbReference type="InterPro" id="IPR013786">
    <property type="entry name" value="AcylCoA_DH/ox_N"/>
</dbReference>
<dbReference type="PROSITE" id="PS00072">
    <property type="entry name" value="ACYL_COA_DH_1"/>
    <property type="match status" value="1"/>
</dbReference>
<dbReference type="Proteomes" id="UP000285301">
    <property type="component" value="Unassembled WGS sequence"/>
</dbReference>
<evidence type="ECO:0000256" key="3">
    <source>
        <dbReference type="ARBA" id="ARBA00022630"/>
    </source>
</evidence>
<dbReference type="InterPro" id="IPR050741">
    <property type="entry name" value="Acyl-CoA_dehydrogenase"/>
</dbReference>
<dbReference type="Gene3D" id="1.20.140.10">
    <property type="entry name" value="Butyryl-CoA Dehydrogenase, subunit A, domain 3"/>
    <property type="match status" value="1"/>
</dbReference>
<dbReference type="PANTHER" id="PTHR48083:SF6">
    <property type="entry name" value="ACYL-COA DEHYDROGENASE 6"/>
    <property type="match status" value="1"/>
</dbReference>
<dbReference type="PROSITE" id="PS00073">
    <property type="entry name" value="ACYL_COA_DH_2"/>
    <property type="match status" value="1"/>
</dbReference>
<evidence type="ECO:0000256" key="2">
    <source>
        <dbReference type="ARBA" id="ARBA00009347"/>
    </source>
</evidence>
<keyword evidence="12" id="KW-1185">Reference proteome</keyword>
<comment type="cofactor">
    <cofactor evidence="1 7">
        <name>FAD</name>
        <dbReference type="ChEBI" id="CHEBI:57692"/>
    </cofactor>
</comment>
<dbReference type="GO" id="GO:0050660">
    <property type="term" value="F:flavin adenine dinucleotide binding"/>
    <property type="evidence" value="ECO:0007669"/>
    <property type="project" value="InterPro"/>
</dbReference>
<dbReference type="GO" id="GO:0033539">
    <property type="term" value="P:fatty acid beta-oxidation using acyl-CoA dehydrogenase"/>
    <property type="evidence" value="ECO:0007669"/>
    <property type="project" value="TreeGrafter"/>
</dbReference>
<evidence type="ECO:0000313" key="11">
    <source>
        <dbReference type="EMBL" id="RWS12885.1"/>
    </source>
</evidence>
<sequence>MIRTSLRFSRNVRKIGEFALRPLSTSDRRSLQFTQQHDELKATVRKVSFFADETQFDVCFYVQIIEKDVNPFVDQWEKEGMFDAHKVFKTMGNAGLLGITREPKYNGLGLDYSYSVAFHEEAGRVVKAGGILGGLGVQTDMALPALVRFGSDQLKEEFLAPAIAGDHVTCVGVSEPEGGSDVAAIKTRAKKEGGDYVINGGKMWITNGYQADWMTLLCNTSEGKPHKNKSLIIVPLNLKGVTRARRISKLGNLCSDTAQIFFDNVRVPVKNLIGEEGMGFIYQMMQFQDERLCLASQTVGALEKVIQETIDYCRQRKTFGQAIINYQHIHFTLAELQSEVELLRSIVYRAADKMIEGEDVTYLATIAKLKSGKLSRTVTDSCLQFFGGMGYTEECLISRAFRDARLASIAGGTDEIMLGIICKLMDILPKAKQ</sequence>
<dbReference type="OrthoDB" id="10262177at2759"/>
<gene>
    <name evidence="11" type="ORF">B4U79_16083</name>
</gene>
<comment type="similarity">
    <text evidence="2 7">Belongs to the acyl-CoA dehydrogenase family.</text>
</comment>
<comment type="catalytic activity">
    <reaction evidence="6">
        <text>(2S)-2-methylbutanoyl-CoA + oxidized [electron-transfer flavoprotein] + H(+) = (2E)-2-methylbut-2-enoyl-CoA + reduced [electron-transfer flavoprotein]</text>
        <dbReference type="Rhea" id="RHEA:48256"/>
        <dbReference type="Rhea" id="RHEA-COMP:10685"/>
        <dbReference type="Rhea" id="RHEA-COMP:10686"/>
        <dbReference type="ChEBI" id="CHEBI:15378"/>
        <dbReference type="ChEBI" id="CHEBI:57337"/>
        <dbReference type="ChEBI" id="CHEBI:57692"/>
        <dbReference type="ChEBI" id="CHEBI:58307"/>
        <dbReference type="ChEBI" id="CHEBI:88166"/>
    </reaction>
    <physiologicalReaction direction="left-to-right" evidence="6">
        <dbReference type="Rhea" id="RHEA:48257"/>
    </physiologicalReaction>
</comment>
<dbReference type="AlphaFoldDB" id="A0A3S3PD84"/>
<protein>
    <submittedName>
        <fullName evidence="11">Putative acyl-CoA dehydrogenase 6-like protein</fullName>
    </submittedName>
</protein>
<evidence type="ECO:0000256" key="1">
    <source>
        <dbReference type="ARBA" id="ARBA00001974"/>
    </source>
</evidence>
<dbReference type="SUPFAM" id="SSF56645">
    <property type="entry name" value="Acyl-CoA dehydrogenase NM domain-like"/>
    <property type="match status" value="1"/>
</dbReference>
<evidence type="ECO:0000256" key="5">
    <source>
        <dbReference type="ARBA" id="ARBA00023002"/>
    </source>
</evidence>
<dbReference type="GO" id="GO:0005737">
    <property type="term" value="C:cytoplasm"/>
    <property type="evidence" value="ECO:0007669"/>
    <property type="project" value="TreeGrafter"/>
</dbReference>
<keyword evidence="5 7" id="KW-0560">Oxidoreductase</keyword>
<dbReference type="EMBL" id="NCKU01001171">
    <property type="protein sequence ID" value="RWS12885.1"/>
    <property type="molecule type" value="Genomic_DNA"/>
</dbReference>
<dbReference type="STRING" id="1965070.A0A3S3PD84"/>
<feature type="domain" description="Acyl-CoA dehydrogenase/oxidase N-terminal" evidence="10">
    <location>
        <begin position="64"/>
        <end position="166"/>
    </location>
</feature>
<dbReference type="InterPro" id="IPR009075">
    <property type="entry name" value="AcylCo_DH/oxidase_C"/>
</dbReference>
<dbReference type="Pfam" id="PF00441">
    <property type="entry name" value="Acyl-CoA_dh_1"/>
    <property type="match status" value="1"/>
</dbReference>
<evidence type="ECO:0000259" key="10">
    <source>
        <dbReference type="Pfam" id="PF02771"/>
    </source>
</evidence>
<dbReference type="InterPro" id="IPR046373">
    <property type="entry name" value="Acyl-CoA_Oxase/DH_mid-dom_sf"/>
</dbReference>
<proteinExistence type="inferred from homology"/>
<evidence type="ECO:0000256" key="7">
    <source>
        <dbReference type="RuleBase" id="RU362125"/>
    </source>
</evidence>
<organism evidence="11 12">
    <name type="scientific">Dinothrombium tinctorium</name>
    <dbReference type="NCBI Taxonomy" id="1965070"/>
    <lineage>
        <taxon>Eukaryota</taxon>
        <taxon>Metazoa</taxon>
        <taxon>Ecdysozoa</taxon>
        <taxon>Arthropoda</taxon>
        <taxon>Chelicerata</taxon>
        <taxon>Arachnida</taxon>
        <taxon>Acari</taxon>
        <taxon>Acariformes</taxon>
        <taxon>Trombidiformes</taxon>
        <taxon>Prostigmata</taxon>
        <taxon>Anystina</taxon>
        <taxon>Parasitengona</taxon>
        <taxon>Trombidioidea</taxon>
        <taxon>Trombidiidae</taxon>
        <taxon>Dinothrombium</taxon>
    </lineage>
</organism>
<keyword evidence="3 7" id="KW-0285">Flavoprotein</keyword>
<dbReference type="InterPro" id="IPR037069">
    <property type="entry name" value="AcylCoA_DH/ox_N_sf"/>
</dbReference>
<reference evidence="11 12" key="1">
    <citation type="journal article" date="2018" name="Gigascience">
        <title>Genomes of trombidid mites reveal novel predicted allergens and laterally-transferred genes associated with secondary metabolism.</title>
        <authorList>
            <person name="Dong X."/>
            <person name="Chaisiri K."/>
            <person name="Xia D."/>
            <person name="Armstrong S.D."/>
            <person name="Fang Y."/>
            <person name="Donnelly M.J."/>
            <person name="Kadowaki T."/>
            <person name="McGarry J.W."/>
            <person name="Darby A.C."/>
            <person name="Makepeace B.L."/>
        </authorList>
    </citation>
    <scope>NUCLEOTIDE SEQUENCE [LARGE SCALE GENOMIC DNA]</scope>
    <source>
        <strain evidence="11">UoL-WK</strain>
    </source>
</reference>
<dbReference type="InterPro" id="IPR009100">
    <property type="entry name" value="AcylCoA_DH/oxidase_NM_dom_sf"/>
</dbReference>
<dbReference type="Pfam" id="PF02771">
    <property type="entry name" value="Acyl-CoA_dh_N"/>
    <property type="match status" value="1"/>
</dbReference>
<dbReference type="InterPro" id="IPR036250">
    <property type="entry name" value="AcylCo_DH-like_C"/>
</dbReference>
<accession>A0A3S3PD84</accession>
<dbReference type="InterPro" id="IPR006091">
    <property type="entry name" value="Acyl-CoA_Oxase/DH_mid-dom"/>
</dbReference>
<feature type="domain" description="Acyl-CoA dehydrogenase/oxidase C-terminal" evidence="8">
    <location>
        <begin position="277"/>
        <end position="423"/>
    </location>
</feature>
<dbReference type="SUPFAM" id="SSF47203">
    <property type="entry name" value="Acyl-CoA dehydrogenase C-terminal domain-like"/>
    <property type="match status" value="1"/>
</dbReference>
<evidence type="ECO:0000259" key="8">
    <source>
        <dbReference type="Pfam" id="PF00441"/>
    </source>
</evidence>
<dbReference type="Gene3D" id="2.40.110.10">
    <property type="entry name" value="Butyryl-CoA Dehydrogenase, subunit A, domain 2"/>
    <property type="match status" value="1"/>
</dbReference>
<dbReference type="FunFam" id="1.20.140.10:FF:000001">
    <property type="entry name" value="Acyl-CoA dehydrogenase"/>
    <property type="match status" value="1"/>
</dbReference>
<dbReference type="InterPro" id="IPR006089">
    <property type="entry name" value="Acyl-CoA_DH_CS"/>
</dbReference>